<protein>
    <recommendedName>
        <fullName evidence="1">EAL domain-containing protein</fullName>
    </recommendedName>
</protein>
<feature type="domain" description="EAL" evidence="1">
    <location>
        <begin position="1"/>
        <end position="49"/>
    </location>
</feature>
<organism evidence="2 3">
    <name type="scientific">Tetzosporium hominis</name>
    <dbReference type="NCBI Taxonomy" id="2020506"/>
    <lineage>
        <taxon>Bacteria</taxon>
        <taxon>Bacillati</taxon>
        <taxon>Bacillota</taxon>
        <taxon>Bacilli</taxon>
        <taxon>Bacillales</taxon>
        <taxon>Caryophanaceae</taxon>
        <taxon>Tetzosporium</taxon>
    </lineage>
</organism>
<comment type="caution">
    <text evidence="2">The sequence shown here is derived from an EMBL/GenBank/DDBJ whole genome shotgun (WGS) entry which is preliminary data.</text>
</comment>
<proteinExistence type="predicted"/>
<accession>A0A264VZT8</accession>
<name>A0A264VZT8_9BACL</name>
<keyword evidence="3" id="KW-1185">Reference proteome</keyword>
<gene>
    <name evidence="2" type="ORF">CF394_14220</name>
</gene>
<dbReference type="AlphaFoldDB" id="A0A264VZT8"/>
<evidence type="ECO:0000313" key="3">
    <source>
        <dbReference type="Proteomes" id="UP000217065"/>
    </source>
</evidence>
<dbReference type="InterPro" id="IPR001633">
    <property type="entry name" value="EAL_dom"/>
</dbReference>
<reference evidence="2 3" key="1">
    <citation type="submission" date="2017-07" db="EMBL/GenBank/DDBJ databases">
        <title>Tetzosporium hominis gen.nov. sp.nov.</title>
        <authorList>
            <person name="Tetz G."/>
            <person name="Tetz V."/>
        </authorList>
    </citation>
    <scope>NUCLEOTIDE SEQUENCE [LARGE SCALE GENOMIC DNA]</scope>
    <source>
        <strain evidence="2 3">VT-49</strain>
    </source>
</reference>
<dbReference type="PROSITE" id="PS50883">
    <property type="entry name" value="EAL"/>
    <property type="match status" value="1"/>
</dbReference>
<dbReference type="InterPro" id="IPR050706">
    <property type="entry name" value="Cyclic-di-GMP_PDE-like"/>
</dbReference>
<evidence type="ECO:0000259" key="1">
    <source>
        <dbReference type="PROSITE" id="PS50883"/>
    </source>
</evidence>
<evidence type="ECO:0000313" key="2">
    <source>
        <dbReference type="EMBL" id="OZS76842.1"/>
    </source>
</evidence>
<dbReference type="PANTHER" id="PTHR33121">
    <property type="entry name" value="CYCLIC DI-GMP PHOSPHODIESTERASE PDEF"/>
    <property type="match status" value="1"/>
</dbReference>
<sequence>MGIDLVAEGVETKAQVHYLQLRECMVMQGYYFSKPLPAKEATSYLNRLLVNE</sequence>
<dbReference type="GO" id="GO:0071111">
    <property type="term" value="F:cyclic-guanylate-specific phosphodiesterase activity"/>
    <property type="evidence" value="ECO:0007669"/>
    <property type="project" value="InterPro"/>
</dbReference>
<dbReference type="SUPFAM" id="SSF141868">
    <property type="entry name" value="EAL domain-like"/>
    <property type="match status" value="1"/>
</dbReference>
<dbReference type="OrthoDB" id="9759607at2"/>
<dbReference type="Gene3D" id="3.20.20.450">
    <property type="entry name" value="EAL domain"/>
    <property type="match status" value="1"/>
</dbReference>
<dbReference type="Proteomes" id="UP000217065">
    <property type="component" value="Unassembled WGS sequence"/>
</dbReference>
<dbReference type="EMBL" id="NOKQ01000342">
    <property type="protein sequence ID" value="OZS76842.1"/>
    <property type="molecule type" value="Genomic_DNA"/>
</dbReference>
<dbReference type="InterPro" id="IPR035919">
    <property type="entry name" value="EAL_sf"/>
</dbReference>
<dbReference type="Pfam" id="PF00563">
    <property type="entry name" value="EAL"/>
    <property type="match status" value="1"/>
</dbReference>
<dbReference type="PANTHER" id="PTHR33121:SF70">
    <property type="entry name" value="SIGNALING PROTEIN YKOW"/>
    <property type="match status" value="1"/>
</dbReference>